<gene>
    <name evidence="1" type="primary">Vigan.11G102600</name>
    <name evidence="1" type="ORF">VIGAN_11102600</name>
</gene>
<name>A0A0S3T925_PHAAN</name>
<proteinExistence type="predicted"/>
<sequence length="97" mass="11222">MTTTSININFNNNISFVVVDLKYHIISFLQPILCAKFLPYFSNFVELRDLEINTLHITPPLWSSIKTSANHLFLMKVVNLLCKSSSSTKKKFKIMRL</sequence>
<evidence type="ECO:0000313" key="1">
    <source>
        <dbReference type="EMBL" id="BAU01730.1"/>
    </source>
</evidence>
<organism evidence="1 2">
    <name type="scientific">Vigna angularis var. angularis</name>
    <dbReference type="NCBI Taxonomy" id="157739"/>
    <lineage>
        <taxon>Eukaryota</taxon>
        <taxon>Viridiplantae</taxon>
        <taxon>Streptophyta</taxon>
        <taxon>Embryophyta</taxon>
        <taxon>Tracheophyta</taxon>
        <taxon>Spermatophyta</taxon>
        <taxon>Magnoliopsida</taxon>
        <taxon>eudicotyledons</taxon>
        <taxon>Gunneridae</taxon>
        <taxon>Pentapetalae</taxon>
        <taxon>rosids</taxon>
        <taxon>fabids</taxon>
        <taxon>Fabales</taxon>
        <taxon>Fabaceae</taxon>
        <taxon>Papilionoideae</taxon>
        <taxon>50 kb inversion clade</taxon>
        <taxon>NPAAA clade</taxon>
        <taxon>indigoferoid/millettioid clade</taxon>
        <taxon>Phaseoleae</taxon>
        <taxon>Vigna</taxon>
    </lineage>
</organism>
<accession>A0A0S3T925</accession>
<protein>
    <submittedName>
        <fullName evidence="1">Uncharacterized protein</fullName>
    </submittedName>
</protein>
<keyword evidence="2" id="KW-1185">Reference proteome</keyword>
<dbReference type="AlphaFoldDB" id="A0A0S3T925"/>
<evidence type="ECO:0000313" key="2">
    <source>
        <dbReference type="Proteomes" id="UP000291084"/>
    </source>
</evidence>
<reference evidence="1 2" key="1">
    <citation type="journal article" date="2015" name="Sci. Rep.">
        <title>The power of single molecule real-time sequencing technology in the de novo assembly of a eukaryotic genome.</title>
        <authorList>
            <person name="Sakai H."/>
            <person name="Naito K."/>
            <person name="Ogiso-Tanaka E."/>
            <person name="Takahashi Y."/>
            <person name="Iseki K."/>
            <person name="Muto C."/>
            <person name="Satou K."/>
            <person name="Teruya K."/>
            <person name="Shiroma A."/>
            <person name="Shimoji M."/>
            <person name="Hirano T."/>
            <person name="Itoh T."/>
            <person name="Kaga A."/>
            <person name="Tomooka N."/>
        </authorList>
    </citation>
    <scope>NUCLEOTIDE SEQUENCE [LARGE SCALE GENOMIC DNA]</scope>
    <source>
        <strain evidence="2">cv. Shumari</strain>
    </source>
</reference>
<dbReference type="Proteomes" id="UP000291084">
    <property type="component" value="Chromosome 11"/>
</dbReference>
<dbReference type="EMBL" id="AP015044">
    <property type="protein sequence ID" value="BAU01730.1"/>
    <property type="molecule type" value="Genomic_DNA"/>
</dbReference>